<feature type="domain" description="Hemerythrin-like" evidence="2">
    <location>
        <begin position="26"/>
        <end position="142"/>
    </location>
</feature>
<dbReference type="Proteomes" id="UP000316798">
    <property type="component" value="Chromosome"/>
</dbReference>
<dbReference type="OrthoDB" id="5512987at2"/>
<protein>
    <submittedName>
        <fullName evidence="3">Hemerythrin domain-containing protein</fullName>
    </submittedName>
</protein>
<dbReference type="EMBL" id="CP035503">
    <property type="protein sequence ID" value="QDL36765.1"/>
    <property type="molecule type" value="Genomic_DNA"/>
</dbReference>
<feature type="compositionally biased region" description="Low complexity" evidence="1">
    <location>
        <begin position="1"/>
        <end position="12"/>
    </location>
</feature>
<dbReference type="PANTHER" id="PTHR35585:SF1">
    <property type="entry name" value="HHE DOMAIN PROTEIN (AFU_ORTHOLOGUE AFUA_4G00730)"/>
    <property type="match status" value="1"/>
</dbReference>
<keyword evidence="4" id="KW-1185">Reference proteome</keyword>
<name>A0A515D8P9_9BURK</name>
<dbReference type="RefSeq" id="WP_142817927.1">
    <property type="nucleotide sequence ID" value="NZ_CP035503.1"/>
</dbReference>
<feature type="compositionally biased region" description="Basic and acidic residues" evidence="1">
    <location>
        <begin position="13"/>
        <end position="24"/>
    </location>
</feature>
<proteinExistence type="predicted"/>
<evidence type="ECO:0000313" key="4">
    <source>
        <dbReference type="Proteomes" id="UP000316798"/>
    </source>
</evidence>
<dbReference type="CDD" id="cd12108">
    <property type="entry name" value="Hr-like"/>
    <property type="match status" value="1"/>
</dbReference>
<evidence type="ECO:0000256" key="1">
    <source>
        <dbReference type="SAM" id="MobiDB-lite"/>
    </source>
</evidence>
<dbReference type="PANTHER" id="PTHR35585">
    <property type="entry name" value="HHE DOMAIN PROTEIN (AFU_ORTHOLOGUE AFUA_4G00730)"/>
    <property type="match status" value="1"/>
</dbReference>
<evidence type="ECO:0000313" key="3">
    <source>
        <dbReference type="EMBL" id="QDL36765.1"/>
    </source>
</evidence>
<dbReference type="Pfam" id="PF01814">
    <property type="entry name" value="Hemerythrin"/>
    <property type="match status" value="1"/>
</dbReference>
<sequence>MTTATTATTATKRTTERPPTKKPQDATALLRADHEAVGQLFDDYEKTRSAARKKEIVAKICTELGVHAQIEEEIFYPAVKLALKDKELVPEATVEHATLKALVAQVEGVEPEGEMFEARIQVLCEYVKHHVKEEQEQMFPKAKSSNLDLQALGAKLAERKAQLLAQRD</sequence>
<dbReference type="KEGG" id="rhf:EUB48_05215"/>
<reference evidence="3 4" key="1">
    <citation type="submission" date="2019-01" db="EMBL/GenBank/DDBJ databases">
        <title>Genomic insights into a novel species Rhodoferax sp.</title>
        <authorList>
            <person name="Jin L."/>
        </authorList>
    </citation>
    <scope>NUCLEOTIDE SEQUENCE [LARGE SCALE GENOMIC DNA]</scope>
    <source>
        <strain evidence="3 4">CHu59-6-5</strain>
    </source>
</reference>
<dbReference type="InterPro" id="IPR012312">
    <property type="entry name" value="Hemerythrin-like"/>
</dbReference>
<accession>A0A515D8P9</accession>
<evidence type="ECO:0000259" key="2">
    <source>
        <dbReference type="Pfam" id="PF01814"/>
    </source>
</evidence>
<dbReference type="Gene3D" id="1.20.120.520">
    <property type="entry name" value="nmb1532 protein domain like"/>
    <property type="match status" value="1"/>
</dbReference>
<dbReference type="AlphaFoldDB" id="A0A515D8P9"/>
<gene>
    <name evidence="3" type="ORF">EUB48_05215</name>
</gene>
<feature type="region of interest" description="Disordered" evidence="1">
    <location>
        <begin position="1"/>
        <end position="26"/>
    </location>
</feature>
<organism evidence="3 4">
    <name type="scientific">Rhodoferax sediminis</name>
    <dbReference type="NCBI Taxonomy" id="2509614"/>
    <lineage>
        <taxon>Bacteria</taxon>
        <taxon>Pseudomonadati</taxon>
        <taxon>Pseudomonadota</taxon>
        <taxon>Betaproteobacteria</taxon>
        <taxon>Burkholderiales</taxon>
        <taxon>Comamonadaceae</taxon>
        <taxon>Rhodoferax</taxon>
    </lineage>
</organism>